<keyword evidence="7" id="KW-1185">Reference proteome</keyword>
<dbReference type="InterPro" id="IPR016187">
    <property type="entry name" value="CTDL_fold"/>
</dbReference>
<dbReference type="EC" id="1.8.-.-" evidence="6"/>
<dbReference type="Pfam" id="PF12867">
    <property type="entry name" value="DinB_2"/>
    <property type="match status" value="1"/>
</dbReference>
<dbReference type="GO" id="GO:0052699">
    <property type="term" value="P:ergothioneine biosynthetic process"/>
    <property type="evidence" value="ECO:0007669"/>
    <property type="project" value="InterPro"/>
</dbReference>
<gene>
    <name evidence="6" type="primary">egtB_1</name>
    <name evidence="6" type="ORF">KOR34_13460</name>
</gene>
<evidence type="ECO:0000313" key="7">
    <source>
        <dbReference type="Proteomes" id="UP000316714"/>
    </source>
</evidence>
<dbReference type="SUPFAM" id="SSF109854">
    <property type="entry name" value="DinB/YfiT-like putative metalloenzymes"/>
    <property type="match status" value="1"/>
</dbReference>
<keyword evidence="2" id="KW-0408">Iron</keyword>
<evidence type="ECO:0000259" key="4">
    <source>
        <dbReference type="Pfam" id="PF03781"/>
    </source>
</evidence>
<dbReference type="InterPro" id="IPR051043">
    <property type="entry name" value="Sulfatase_Mod_Factor_Kinase"/>
</dbReference>
<comment type="caution">
    <text evidence="6">The sequence shown here is derived from an EMBL/GenBank/DDBJ whole genome shotgun (WGS) entry which is preliminary data.</text>
</comment>
<dbReference type="Pfam" id="PF03781">
    <property type="entry name" value="FGE-sulfatase"/>
    <property type="match status" value="1"/>
</dbReference>
<sequence>MSLLTEPQSATDRFERVRRFTEQLTANIGPEDSTIQSMANASPVKWHLAHTTWFFETFVLSRVGGHEPIDPAFESLFNSYYNTVGVPFPRPLRGVLSRPTLEQVHKYRRAVDQRLGEAIAEGLCQRDAGAERIIELGLQHEQQHQELILTDIKHAFSINPLQPAVLPGGLDNEPASETPDDGWTSYQEGRREIGHSGDCFAYDNESPRHPVWLSPYRLKNSPVTCGEFLAFIADDGYRRPELWLSEGWNTVQAEGWSSPIYWRRDGDSWSEFTLAGRVALDLNRPATHLSYFEADAYARWAGARLPTEAEWEAAAQMQAVEGNFADVLMADGLAPHPAARRRSGGPLHRLFGDSWEWTSSSYSPYPGYRPPAGALGEYNGKFMCNQYVLRGGSCATSSDHIRPSYRNFFAADSRWQFAGVRLAAEA</sequence>
<dbReference type="Proteomes" id="UP000316714">
    <property type="component" value="Unassembled WGS sequence"/>
</dbReference>
<dbReference type="PANTHER" id="PTHR23150">
    <property type="entry name" value="SULFATASE MODIFYING FACTOR 1, 2"/>
    <property type="match status" value="1"/>
</dbReference>
<feature type="domain" description="DinB-like" evidence="5">
    <location>
        <begin position="13"/>
        <end position="148"/>
    </location>
</feature>
<dbReference type="NCBIfam" id="TIGR03440">
    <property type="entry name" value="egtB_TIGR03440"/>
    <property type="match status" value="1"/>
</dbReference>
<dbReference type="AlphaFoldDB" id="A0A5C5VE54"/>
<dbReference type="InterPro" id="IPR005532">
    <property type="entry name" value="SUMF_dom"/>
</dbReference>
<dbReference type="SUPFAM" id="SSF56436">
    <property type="entry name" value="C-type lectin-like"/>
    <property type="match status" value="1"/>
</dbReference>
<dbReference type="EMBL" id="SIHJ01000001">
    <property type="protein sequence ID" value="TWT36441.1"/>
    <property type="molecule type" value="Genomic_DNA"/>
</dbReference>
<feature type="domain" description="Sulfatase-modifying factor enzyme-like" evidence="4">
    <location>
        <begin position="183"/>
        <end position="423"/>
    </location>
</feature>
<comment type="pathway">
    <text evidence="3">Amino-acid biosynthesis; ergothioneine biosynthesis.</text>
</comment>
<dbReference type="PANTHER" id="PTHR23150:SF36">
    <property type="entry name" value="HERCYNINE OXYGENASE"/>
    <property type="match status" value="1"/>
</dbReference>
<evidence type="ECO:0000259" key="5">
    <source>
        <dbReference type="Pfam" id="PF12867"/>
    </source>
</evidence>
<evidence type="ECO:0000256" key="2">
    <source>
        <dbReference type="ARBA" id="ARBA00023004"/>
    </source>
</evidence>
<reference evidence="6 7" key="1">
    <citation type="submission" date="2019-02" db="EMBL/GenBank/DDBJ databases">
        <title>Deep-cultivation of Planctomycetes and their phenomic and genomic characterization uncovers novel biology.</title>
        <authorList>
            <person name="Wiegand S."/>
            <person name="Jogler M."/>
            <person name="Boedeker C."/>
            <person name="Pinto D."/>
            <person name="Vollmers J."/>
            <person name="Rivas-Marin E."/>
            <person name="Kohn T."/>
            <person name="Peeters S.H."/>
            <person name="Heuer A."/>
            <person name="Rast P."/>
            <person name="Oberbeckmann S."/>
            <person name="Bunk B."/>
            <person name="Jeske O."/>
            <person name="Meyerdierks A."/>
            <person name="Storesund J.E."/>
            <person name="Kallscheuer N."/>
            <person name="Luecker S."/>
            <person name="Lage O.M."/>
            <person name="Pohl T."/>
            <person name="Merkel B.J."/>
            <person name="Hornburger P."/>
            <person name="Mueller R.-W."/>
            <person name="Bruemmer F."/>
            <person name="Labrenz M."/>
            <person name="Spormann A.M."/>
            <person name="Op Den Camp H."/>
            <person name="Overmann J."/>
            <person name="Amann R."/>
            <person name="Jetten M.S.M."/>
            <person name="Mascher T."/>
            <person name="Medema M.H."/>
            <person name="Devos D.P."/>
            <person name="Kaster A.-K."/>
            <person name="Ovreas L."/>
            <person name="Rohde M."/>
            <person name="Galperin M.Y."/>
            <person name="Jogler C."/>
        </authorList>
    </citation>
    <scope>NUCLEOTIDE SEQUENCE [LARGE SCALE GENOMIC DNA]</scope>
    <source>
        <strain evidence="6 7">KOR34</strain>
    </source>
</reference>
<evidence type="ECO:0000313" key="6">
    <source>
        <dbReference type="EMBL" id="TWT36441.1"/>
    </source>
</evidence>
<dbReference type="InterPro" id="IPR034660">
    <property type="entry name" value="DinB/YfiT-like"/>
</dbReference>
<evidence type="ECO:0000256" key="3">
    <source>
        <dbReference type="ARBA" id="ARBA00037882"/>
    </source>
</evidence>
<name>A0A5C5VE54_9BACT</name>
<accession>A0A5C5VE54</accession>
<dbReference type="Gene3D" id="3.90.1580.10">
    <property type="entry name" value="paralog of FGE (formylglycine-generating enzyme)"/>
    <property type="match status" value="1"/>
</dbReference>
<dbReference type="GO" id="GO:0016491">
    <property type="term" value="F:oxidoreductase activity"/>
    <property type="evidence" value="ECO:0007669"/>
    <property type="project" value="UniProtKB-KW"/>
</dbReference>
<dbReference type="InterPro" id="IPR042095">
    <property type="entry name" value="SUMF_sf"/>
</dbReference>
<dbReference type="InterPro" id="IPR024775">
    <property type="entry name" value="DinB-like"/>
</dbReference>
<proteinExistence type="predicted"/>
<organism evidence="6 7">
    <name type="scientific">Posidoniimonas corsicana</name>
    <dbReference type="NCBI Taxonomy" id="1938618"/>
    <lineage>
        <taxon>Bacteria</taxon>
        <taxon>Pseudomonadati</taxon>
        <taxon>Planctomycetota</taxon>
        <taxon>Planctomycetia</taxon>
        <taxon>Pirellulales</taxon>
        <taxon>Lacipirellulaceae</taxon>
        <taxon>Posidoniimonas</taxon>
    </lineage>
</organism>
<dbReference type="InterPro" id="IPR017806">
    <property type="entry name" value="EgtB"/>
</dbReference>
<protein>
    <submittedName>
        <fullName evidence="6">Iron(II)-dependent oxidoreductase EgtB</fullName>
        <ecNumber evidence="6">1.8.-.-</ecNumber>
    </submittedName>
</protein>
<keyword evidence="1 6" id="KW-0560">Oxidoreductase</keyword>
<dbReference type="RefSeq" id="WP_228714532.1">
    <property type="nucleotide sequence ID" value="NZ_SIHJ01000001.1"/>
</dbReference>
<evidence type="ECO:0000256" key="1">
    <source>
        <dbReference type="ARBA" id="ARBA00023002"/>
    </source>
</evidence>